<organism evidence="2 3">
    <name type="scientific">Seminavis robusta</name>
    <dbReference type="NCBI Taxonomy" id="568900"/>
    <lineage>
        <taxon>Eukaryota</taxon>
        <taxon>Sar</taxon>
        <taxon>Stramenopiles</taxon>
        <taxon>Ochrophyta</taxon>
        <taxon>Bacillariophyta</taxon>
        <taxon>Bacillariophyceae</taxon>
        <taxon>Bacillariophycidae</taxon>
        <taxon>Naviculales</taxon>
        <taxon>Naviculaceae</taxon>
        <taxon>Seminavis</taxon>
    </lineage>
</organism>
<feature type="region of interest" description="Disordered" evidence="1">
    <location>
        <begin position="380"/>
        <end position="422"/>
    </location>
</feature>
<evidence type="ECO:0000313" key="2">
    <source>
        <dbReference type="EMBL" id="CAB9511677.1"/>
    </source>
</evidence>
<dbReference type="EMBL" id="CAICTM010000496">
    <property type="protein sequence ID" value="CAB9511677.1"/>
    <property type="molecule type" value="Genomic_DNA"/>
</dbReference>
<gene>
    <name evidence="2" type="ORF">SEMRO_497_G154720.1</name>
</gene>
<dbReference type="Proteomes" id="UP001153069">
    <property type="component" value="Unassembled WGS sequence"/>
</dbReference>
<feature type="compositionally biased region" description="Polar residues" evidence="1">
    <location>
        <begin position="402"/>
        <end position="412"/>
    </location>
</feature>
<keyword evidence="3" id="KW-1185">Reference proteome</keyword>
<feature type="region of interest" description="Disordered" evidence="1">
    <location>
        <begin position="508"/>
        <end position="534"/>
    </location>
</feature>
<evidence type="ECO:0000256" key="1">
    <source>
        <dbReference type="SAM" id="MobiDB-lite"/>
    </source>
</evidence>
<feature type="compositionally biased region" description="Low complexity" evidence="1">
    <location>
        <begin position="523"/>
        <end position="534"/>
    </location>
</feature>
<feature type="compositionally biased region" description="Low complexity" evidence="1">
    <location>
        <begin position="380"/>
        <end position="401"/>
    </location>
</feature>
<feature type="region of interest" description="Disordered" evidence="1">
    <location>
        <begin position="166"/>
        <end position="195"/>
    </location>
</feature>
<accession>A0A9N8HG91</accession>
<feature type="compositionally biased region" description="Basic and acidic residues" evidence="1">
    <location>
        <begin position="166"/>
        <end position="185"/>
    </location>
</feature>
<reference evidence="2" key="1">
    <citation type="submission" date="2020-06" db="EMBL/GenBank/DDBJ databases">
        <authorList>
            <consortium name="Plant Systems Biology data submission"/>
        </authorList>
    </citation>
    <scope>NUCLEOTIDE SEQUENCE</scope>
    <source>
        <strain evidence="2">D6</strain>
    </source>
</reference>
<proteinExistence type="predicted"/>
<evidence type="ECO:0000313" key="3">
    <source>
        <dbReference type="Proteomes" id="UP001153069"/>
    </source>
</evidence>
<name>A0A9N8HG91_9STRA</name>
<dbReference type="OrthoDB" id="44998at2759"/>
<comment type="caution">
    <text evidence="2">The sequence shown here is derived from an EMBL/GenBank/DDBJ whole genome shotgun (WGS) entry which is preliminary data.</text>
</comment>
<dbReference type="AlphaFoldDB" id="A0A9N8HG91"/>
<sequence length="534" mass="59353">MILLLVRLVVDPLTSVLTLLVRSVLWFSLFFSLAYSLGWVQRLLWFLLEQSTSDLWNGTPVTIGSLEIDLIRGRIWATNVVIHTPKREEWGWESPLICRIGRLYVEHNWITSFFTMVVKMACGHGQKQILELYTIEVSDIQGFIERKQHIFNFYLMDQWLDLPDPKDLDDNDKEARKKSQIDPHARPHHHQQQSADVFSSINNANDGNRNDNQSEASVDFSMEHPDQVEAAYAAGNNNNTTTNTSVIEEDKDILDEQEDEIAHRQAQQLVDDMFSAVKSIGRAAQQKGSFVGAFIEQRAQLATKLKQFKGTKNKTEAMQEGVKVIQRVGKAVAKKTKTLQNVMPKMPNRREPDIPPVYGRVGRVIIEDARVFTRINTNSTTSMGASTATTSTAGTSVSGSTIDTSKQFTSPGGHQPGAAPLEANEAKWNKPIGISEMVLRSAELCPPNSLLDDRGLPAVYQPLDTIADVVMKRALVGLAKSNTSRFLQTALGEFLEMEYSTIFGETEFANPSTTGRQSPMPPTSSTGPGSDTGI</sequence>
<protein>
    <submittedName>
        <fullName evidence="2">Uncharacterized protein</fullName>
    </submittedName>
</protein>